<dbReference type="PANTHER" id="PTHR11844">
    <property type="entry name" value="METALLOPROTEASE INHIBITOR"/>
    <property type="match status" value="1"/>
</dbReference>
<feature type="compositionally biased region" description="Pro residues" evidence="3">
    <location>
        <begin position="167"/>
        <end position="180"/>
    </location>
</feature>
<accession>A0ABT9R364</accession>
<dbReference type="Pfam" id="PF00965">
    <property type="entry name" value="TIMP"/>
    <property type="match status" value="1"/>
</dbReference>
<evidence type="ECO:0000256" key="2">
    <source>
        <dbReference type="ARBA" id="ARBA00022525"/>
    </source>
</evidence>
<feature type="region of interest" description="Disordered" evidence="3">
    <location>
        <begin position="161"/>
        <end position="187"/>
    </location>
</feature>
<gene>
    <name evidence="6" type="ORF">J2S55_002936</name>
</gene>
<organism evidence="6 7">
    <name type="scientific">Streptosporangium brasiliense</name>
    <dbReference type="NCBI Taxonomy" id="47480"/>
    <lineage>
        <taxon>Bacteria</taxon>
        <taxon>Bacillati</taxon>
        <taxon>Actinomycetota</taxon>
        <taxon>Actinomycetes</taxon>
        <taxon>Streptosporangiales</taxon>
        <taxon>Streptosporangiaceae</taxon>
        <taxon>Streptosporangium</taxon>
    </lineage>
</organism>
<feature type="signal peptide" evidence="5">
    <location>
        <begin position="1"/>
        <end position="25"/>
    </location>
</feature>
<comment type="caution">
    <text evidence="6">The sequence shown here is derived from an EMBL/GenBank/DDBJ whole genome shotgun (WGS) entry which is preliminary data.</text>
</comment>
<sequence>MRYRVLAVLLLLTAAVVATPGTACACSCAPLEPRRQVEESAAVFTGTVVAARRLKGAPSGPTPPIVYTFRADQVYKGRADAEFQVVTNADEAACGYRFTTGSRYLVFASAGESGLFAIDPGVPLHTSLCAGNRMVRPGVAPLRADDGAQSGAPLTAGLLTALGTATPPAPPAPSAAPPAPSTSGDGPGPSWIYGGVALAALGLAAAGWRLLRRGRAA</sequence>
<evidence type="ECO:0000256" key="4">
    <source>
        <dbReference type="SAM" id="Phobius"/>
    </source>
</evidence>
<dbReference type="InterPro" id="IPR001820">
    <property type="entry name" value="TIMP"/>
</dbReference>
<feature type="transmembrane region" description="Helical" evidence="4">
    <location>
        <begin position="191"/>
        <end position="211"/>
    </location>
</feature>
<protein>
    <recommendedName>
        <fullName evidence="8">Tissue inhibitor of metalloproteinase</fullName>
    </recommendedName>
</protein>
<dbReference type="EMBL" id="JAUSRB010000002">
    <property type="protein sequence ID" value="MDP9863670.1"/>
    <property type="molecule type" value="Genomic_DNA"/>
</dbReference>
<reference evidence="6 7" key="1">
    <citation type="submission" date="2023-07" db="EMBL/GenBank/DDBJ databases">
        <title>Sequencing the genomes of 1000 actinobacteria strains.</title>
        <authorList>
            <person name="Klenk H.-P."/>
        </authorList>
    </citation>
    <scope>NUCLEOTIDE SEQUENCE [LARGE SCALE GENOMIC DNA]</scope>
    <source>
        <strain evidence="6 7">DSM 44109</strain>
    </source>
</reference>
<dbReference type="Proteomes" id="UP001230426">
    <property type="component" value="Unassembled WGS sequence"/>
</dbReference>
<dbReference type="SUPFAM" id="SSF50242">
    <property type="entry name" value="TIMP-like"/>
    <property type="match status" value="1"/>
</dbReference>
<dbReference type="InterPro" id="IPR008993">
    <property type="entry name" value="TIMP-like_OB-fold"/>
</dbReference>
<dbReference type="Gene3D" id="2.40.50.120">
    <property type="match status" value="1"/>
</dbReference>
<dbReference type="PROSITE" id="PS51257">
    <property type="entry name" value="PROKAR_LIPOPROTEIN"/>
    <property type="match status" value="1"/>
</dbReference>
<feature type="chain" id="PRO_5045959671" description="Tissue inhibitor of metalloproteinase" evidence="5">
    <location>
        <begin position="26"/>
        <end position="217"/>
    </location>
</feature>
<keyword evidence="4" id="KW-0812">Transmembrane</keyword>
<dbReference type="PANTHER" id="PTHR11844:SF33">
    <property type="entry name" value="TISSUE INHIBITOR OF METALLOPROTEINASE"/>
    <property type="match status" value="1"/>
</dbReference>
<keyword evidence="2" id="KW-0964">Secreted</keyword>
<keyword evidence="4" id="KW-0472">Membrane</keyword>
<evidence type="ECO:0008006" key="8">
    <source>
        <dbReference type="Google" id="ProtNLM"/>
    </source>
</evidence>
<evidence type="ECO:0000313" key="6">
    <source>
        <dbReference type="EMBL" id="MDP9863670.1"/>
    </source>
</evidence>
<evidence type="ECO:0000313" key="7">
    <source>
        <dbReference type="Proteomes" id="UP001230426"/>
    </source>
</evidence>
<evidence type="ECO:0000256" key="1">
    <source>
        <dbReference type="ARBA" id="ARBA00004613"/>
    </source>
</evidence>
<evidence type="ECO:0000256" key="3">
    <source>
        <dbReference type="SAM" id="MobiDB-lite"/>
    </source>
</evidence>
<name>A0ABT9R364_9ACTN</name>
<keyword evidence="4" id="KW-1133">Transmembrane helix</keyword>
<evidence type="ECO:0000256" key="5">
    <source>
        <dbReference type="SAM" id="SignalP"/>
    </source>
</evidence>
<keyword evidence="5" id="KW-0732">Signal</keyword>
<proteinExistence type="predicted"/>
<comment type="subcellular location">
    <subcellularLocation>
        <location evidence="1">Secreted</location>
    </subcellularLocation>
</comment>
<keyword evidence="7" id="KW-1185">Reference proteome</keyword>
<dbReference type="RefSeq" id="WP_306860756.1">
    <property type="nucleotide sequence ID" value="NZ_JAUSRB010000002.1"/>
</dbReference>